<dbReference type="Proteomes" id="UP000265140">
    <property type="component" value="Chromosome 13"/>
</dbReference>
<accession>A0AAY5KTJ0</accession>
<comment type="similarity">
    <text evidence="1">Belongs to the complex I NDUFA12 subunit family.</text>
</comment>
<reference evidence="4" key="2">
    <citation type="submission" date="2025-08" db="UniProtKB">
        <authorList>
            <consortium name="Ensembl"/>
        </authorList>
    </citation>
    <scope>IDENTIFICATION</scope>
</reference>
<evidence type="ECO:0000256" key="1">
    <source>
        <dbReference type="ARBA" id="ARBA00007355"/>
    </source>
</evidence>
<evidence type="ECO:0000256" key="2">
    <source>
        <dbReference type="SAM" id="Coils"/>
    </source>
</evidence>
<protein>
    <recommendedName>
        <fullName evidence="6">NADH dehydrogenase [ubiquinone] 1 alpha subcomplex assembly factor 2</fullName>
    </recommendedName>
</protein>
<dbReference type="GeneTree" id="ENSGT00390000002743"/>
<evidence type="ECO:0008006" key="6">
    <source>
        <dbReference type="Google" id="ProtNLM"/>
    </source>
</evidence>
<dbReference type="PANTHER" id="PTHR32470">
    <property type="entry name" value="ADH DEHYDROGENASE [UBIQUINONE] 1 ALPHA SUBCOMPLEX ASSEMBLY FACTOR 2"/>
    <property type="match status" value="1"/>
</dbReference>
<sequence>MSRIGGLLRRTFGVLKEHVGTDHLGNKYYWQPEQKTFTEGYKRSLLQHWRGHTGLVMMDLLYTWCQMYRCGIGGRIVRAKRMVVAANPTEFEYLEGSIPSEWDAWIRGRRKQPPSIEELVKNQNYREHIKIKAREVEEKEQALQAKEYEEGLVAGPAQTIAKGHAAATSFGQPVTSEEPVSTANTFQPGSWSPTAKK</sequence>
<evidence type="ECO:0000256" key="3">
    <source>
        <dbReference type="SAM" id="MobiDB-lite"/>
    </source>
</evidence>
<evidence type="ECO:0000313" key="4">
    <source>
        <dbReference type="Ensembl" id="ENSELUP00000089822.1"/>
    </source>
</evidence>
<dbReference type="InterPro" id="IPR052618">
    <property type="entry name" value="ComplexI_NDUFA12"/>
</dbReference>
<dbReference type="AlphaFoldDB" id="A0AAY5KTJ0"/>
<organism evidence="4 5">
    <name type="scientific">Esox lucius</name>
    <name type="common">Northern pike</name>
    <dbReference type="NCBI Taxonomy" id="8010"/>
    <lineage>
        <taxon>Eukaryota</taxon>
        <taxon>Metazoa</taxon>
        <taxon>Chordata</taxon>
        <taxon>Craniata</taxon>
        <taxon>Vertebrata</taxon>
        <taxon>Euteleostomi</taxon>
        <taxon>Actinopterygii</taxon>
        <taxon>Neopterygii</taxon>
        <taxon>Teleostei</taxon>
        <taxon>Protacanthopterygii</taxon>
        <taxon>Esociformes</taxon>
        <taxon>Esocidae</taxon>
        <taxon>Esox</taxon>
    </lineage>
</organism>
<keyword evidence="2" id="KW-0175">Coiled coil</keyword>
<feature type="compositionally biased region" description="Polar residues" evidence="3">
    <location>
        <begin position="169"/>
        <end position="197"/>
    </location>
</feature>
<dbReference type="GO" id="GO:0032981">
    <property type="term" value="P:mitochondrial respiratory chain complex I assembly"/>
    <property type="evidence" value="ECO:0007669"/>
    <property type="project" value="TreeGrafter"/>
</dbReference>
<proteinExistence type="inferred from homology"/>
<evidence type="ECO:0000313" key="5">
    <source>
        <dbReference type="Proteomes" id="UP000265140"/>
    </source>
</evidence>
<dbReference type="PANTHER" id="PTHR32470:SF2">
    <property type="entry name" value="NADH DEHYDROGENASE [UBIQUINONE] 1 ALPHA SUBCOMPLEX ASSEMBLY FACTOR 2"/>
    <property type="match status" value="1"/>
</dbReference>
<dbReference type="InterPro" id="IPR007763">
    <property type="entry name" value="NDUFA12"/>
</dbReference>
<name>A0AAY5KTJ0_ESOLU</name>
<dbReference type="GO" id="GO:0005739">
    <property type="term" value="C:mitochondrion"/>
    <property type="evidence" value="ECO:0007669"/>
    <property type="project" value="TreeGrafter"/>
</dbReference>
<dbReference type="Ensembl" id="ENSELUT00000094804.1">
    <property type="protein sequence ID" value="ENSELUP00000089822.1"/>
    <property type="gene ID" value="ENSELUG00000038250.1"/>
</dbReference>
<dbReference type="Pfam" id="PF05071">
    <property type="entry name" value="NDUFA12"/>
    <property type="match status" value="1"/>
</dbReference>
<dbReference type="GO" id="GO:0045271">
    <property type="term" value="C:respiratory chain complex I"/>
    <property type="evidence" value="ECO:0007669"/>
    <property type="project" value="InterPro"/>
</dbReference>
<reference evidence="4 5" key="1">
    <citation type="submission" date="2020-02" db="EMBL/GenBank/DDBJ databases">
        <title>Esox lucius (northern pike) genome, fEsoLuc1, primary haplotype.</title>
        <authorList>
            <person name="Myers G."/>
            <person name="Karagic N."/>
            <person name="Meyer A."/>
            <person name="Pippel M."/>
            <person name="Reichard M."/>
            <person name="Winkler S."/>
            <person name="Tracey A."/>
            <person name="Sims Y."/>
            <person name="Howe K."/>
            <person name="Rhie A."/>
            <person name="Formenti G."/>
            <person name="Durbin R."/>
            <person name="Fedrigo O."/>
            <person name="Jarvis E.D."/>
        </authorList>
    </citation>
    <scope>NUCLEOTIDE SEQUENCE [LARGE SCALE GENOMIC DNA]</scope>
</reference>
<feature type="coiled-coil region" evidence="2">
    <location>
        <begin position="122"/>
        <end position="149"/>
    </location>
</feature>
<keyword evidence="5" id="KW-1185">Reference proteome</keyword>
<feature type="region of interest" description="Disordered" evidence="3">
    <location>
        <begin position="164"/>
        <end position="197"/>
    </location>
</feature>
<reference evidence="4" key="3">
    <citation type="submission" date="2025-09" db="UniProtKB">
        <authorList>
            <consortium name="Ensembl"/>
        </authorList>
    </citation>
    <scope>IDENTIFICATION</scope>
</reference>